<name>A0A481YRF9_9VIRU</name>
<evidence type="ECO:0000313" key="1">
    <source>
        <dbReference type="EMBL" id="QBK85507.1"/>
    </source>
</evidence>
<organism evidence="1">
    <name type="scientific">Marseillevirus LCMAC101</name>
    <dbReference type="NCBI Taxonomy" id="2506602"/>
    <lineage>
        <taxon>Viruses</taxon>
        <taxon>Varidnaviria</taxon>
        <taxon>Bamfordvirae</taxon>
        <taxon>Nucleocytoviricota</taxon>
        <taxon>Megaviricetes</taxon>
        <taxon>Pimascovirales</taxon>
        <taxon>Pimascovirales incertae sedis</taxon>
        <taxon>Marseilleviridae</taxon>
    </lineage>
</organism>
<proteinExistence type="predicted"/>
<reference evidence="1" key="1">
    <citation type="journal article" date="2019" name="MBio">
        <title>Virus Genomes from Deep Sea Sediments Expand the Ocean Megavirome and Support Independent Origins of Viral Gigantism.</title>
        <authorList>
            <person name="Backstrom D."/>
            <person name="Yutin N."/>
            <person name="Jorgensen S.L."/>
            <person name="Dharamshi J."/>
            <person name="Homa F."/>
            <person name="Zaremba-Niedwiedzka K."/>
            <person name="Spang A."/>
            <person name="Wolf Y.I."/>
            <person name="Koonin E.V."/>
            <person name="Ettema T.J."/>
        </authorList>
    </citation>
    <scope>NUCLEOTIDE SEQUENCE</scope>
</reference>
<dbReference type="EMBL" id="MK500327">
    <property type="protein sequence ID" value="QBK85507.1"/>
    <property type="molecule type" value="Genomic_DNA"/>
</dbReference>
<accession>A0A481YRF9</accession>
<gene>
    <name evidence="1" type="ORF">LCMAC101_00940</name>
</gene>
<sequence>MDRLNKLTETLNELSRLAKAIIQKLLPLMEEINEPGNDFIKNLKMKGCELTDAKATKLLQDAVIKLTEEAKSVQKELPIFSASVARIDKSLQEAKCPFMKEVWYGDMYGSDELEGFLSLKLDLEKQLETADEDKILDLAIYAYKSEKTFRWNLGQ</sequence>
<protein>
    <submittedName>
        <fullName evidence="1">Uncharacterized protein</fullName>
    </submittedName>
</protein>